<reference evidence="1 2" key="1">
    <citation type="submission" date="2017-11" db="EMBL/GenBank/DDBJ databases">
        <title>Genomic Encyclopedia of Archaeal and Bacterial Type Strains, Phase II (KMG-II): From Individual Species to Whole Genera.</title>
        <authorList>
            <person name="Goeker M."/>
        </authorList>
    </citation>
    <scope>NUCLEOTIDE SEQUENCE [LARGE SCALE GENOMIC DNA]</scope>
    <source>
        <strain evidence="1 2">DSM 28175</strain>
    </source>
</reference>
<evidence type="ECO:0000313" key="2">
    <source>
        <dbReference type="Proteomes" id="UP000242687"/>
    </source>
</evidence>
<proteinExistence type="predicted"/>
<accession>A0A2H9VNG7</accession>
<sequence>MKRIFYAFAAFLFIISACKKNNVSDVGKQLLIGTWNQVDISTKVPTGKYLKFSESGNLETTVISGYNSYEVNSGRLIFKGSSGTLVHSFTVGSDSLYIQPDVICQDPNGCGQLFARQK</sequence>
<dbReference type="PROSITE" id="PS51257">
    <property type="entry name" value="PROKAR_LIPOPROTEIN"/>
    <property type="match status" value="1"/>
</dbReference>
<evidence type="ECO:0000313" key="1">
    <source>
        <dbReference type="EMBL" id="PJJ79875.1"/>
    </source>
</evidence>
<protein>
    <recommendedName>
        <fullName evidence="3">Lipocalin-like protein</fullName>
    </recommendedName>
</protein>
<evidence type="ECO:0008006" key="3">
    <source>
        <dbReference type="Google" id="ProtNLM"/>
    </source>
</evidence>
<organism evidence="1 2">
    <name type="scientific">Mucilaginibacter auburnensis</name>
    <dbReference type="NCBI Taxonomy" id="1457233"/>
    <lineage>
        <taxon>Bacteria</taxon>
        <taxon>Pseudomonadati</taxon>
        <taxon>Bacteroidota</taxon>
        <taxon>Sphingobacteriia</taxon>
        <taxon>Sphingobacteriales</taxon>
        <taxon>Sphingobacteriaceae</taxon>
        <taxon>Mucilaginibacter</taxon>
    </lineage>
</organism>
<comment type="caution">
    <text evidence="1">The sequence shown here is derived from an EMBL/GenBank/DDBJ whole genome shotgun (WGS) entry which is preliminary data.</text>
</comment>
<keyword evidence="2" id="KW-1185">Reference proteome</keyword>
<dbReference type="AlphaFoldDB" id="A0A2H9VNG7"/>
<gene>
    <name evidence="1" type="ORF">CLV57_3014</name>
</gene>
<dbReference type="EMBL" id="PGFJ01000002">
    <property type="protein sequence ID" value="PJJ79875.1"/>
    <property type="molecule type" value="Genomic_DNA"/>
</dbReference>
<dbReference type="Proteomes" id="UP000242687">
    <property type="component" value="Unassembled WGS sequence"/>
</dbReference>
<name>A0A2H9VNG7_9SPHI</name>
<dbReference type="RefSeq" id="WP_100342181.1">
    <property type="nucleotide sequence ID" value="NZ_PGFJ01000002.1"/>
</dbReference>